<evidence type="ECO:0000313" key="6">
    <source>
        <dbReference type="Proteomes" id="UP000034135"/>
    </source>
</evidence>
<name>A0A0G1AT46_9BACT</name>
<dbReference type="AlphaFoldDB" id="A0A0G1AT46"/>
<dbReference type="PATRIC" id="fig|1618420.3.peg.385"/>
<dbReference type="InterPro" id="IPR017871">
    <property type="entry name" value="ABC_transporter-like_CS"/>
</dbReference>
<dbReference type="PROSITE" id="PS50893">
    <property type="entry name" value="ABC_TRANSPORTER_2"/>
    <property type="match status" value="1"/>
</dbReference>
<accession>A0A0G1AT46</accession>
<reference evidence="5 6" key="1">
    <citation type="journal article" date="2015" name="Nature">
        <title>rRNA introns, odd ribosomes, and small enigmatic genomes across a large radiation of phyla.</title>
        <authorList>
            <person name="Brown C.T."/>
            <person name="Hug L.A."/>
            <person name="Thomas B.C."/>
            <person name="Sharon I."/>
            <person name="Castelle C.J."/>
            <person name="Singh A."/>
            <person name="Wilkins M.J."/>
            <person name="Williams K.H."/>
            <person name="Banfield J.F."/>
        </authorList>
    </citation>
    <scope>NUCLEOTIDE SEQUENCE [LARGE SCALE GENOMIC DNA]</scope>
</reference>
<evidence type="ECO:0000313" key="5">
    <source>
        <dbReference type="EMBL" id="KKS64167.1"/>
    </source>
</evidence>
<dbReference type="CDD" id="cd03255">
    <property type="entry name" value="ABC_MJ0796_LolCDE_FtsE"/>
    <property type="match status" value="1"/>
</dbReference>
<dbReference type="PANTHER" id="PTHR24220">
    <property type="entry name" value="IMPORT ATP-BINDING PROTEIN"/>
    <property type="match status" value="1"/>
</dbReference>
<dbReference type="SMART" id="SM00382">
    <property type="entry name" value="AAA"/>
    <property type="match status" value="1"/>
</dbReference>
<evidence type="ECO:0000256" key="2">
    <source>
        <dbReference type="ARBA" id="ARBA00022741"/>
    </source>
</evidence>
<dbReference type="Proteomes" id="UP000034135">
    <property type="component" value="Unassembled WGS sequence"/>
</dbReference>
<dbReference type="PROSITE" id="PS00211">
    <property type="entry name" value="ABC_TRANSPORTER_1"/>
    <property type="match status" value="1"/>
</dbReference>
<dbReference type="InterPro" id="IPR003439">
    <property type="entry name" value="ABC_transporter-like_ATP-bd"/>
</dbReference>
<dbReference type="Gene3D" id="3.40.50.300">
    <property type="entry name" value="P-loop containing nucleotide triphosphate hydrolases"/>
    <property type="match status" value="1"/>
</dbReference>
<dbReference type="GO" id="GO:0016887">
    <property type="term" value="F:ATP hydrolysis activity"/>
    <property type="evidence" value="ECO:0007669"/>
    <property type="project" value="InterPro"/>
</dbReference>
<keyword evidence="1" id="KW-0813">Transport</keyword>
<dbReference type="InterPro" id="IPR027417">
    <property type="entry name" value="P-loop_NTPase"/>
</dbReference>
<dbReference type="GO" id="GO:0098796">
    <property type="term" value="C:membrane protein complex"/>
    <property type="evidence" value="ECO:0007669"/>
    <property type="project" value="UniProtKB-ARBA"/>
</dbReference>
<evidence type="ECO:0000259" key="4">
    <source>
        <dbReference type="PROSITE" id="PS50893"/>
    </source>
</evidence>
<dbReference type="GO" id="GO:0005524">
    <property type="term" value="F:ATP binding"/>
    <property type="evidence" value="ECO:0007669"/>
    <property type="project" value="UniProtKB-KW"/>
</dbReference>
<protein>
    <submittedName>
        <fullName evidence="5">ABC transporter related protein</fullName>
    </submittedName>
</protein>
<dbReference type="GO" id="GO:0005886">
    <property type="term" value="C:plasma membrane"/>
    <property type="evidence" value="ECO:0007669"/>
    <property type="project" value="TreeGrafter"/>
</dbReference>
<dbReference type="InterPro" id="IPR017911">
    <property type="entry name" value="MacB-like_ATP-bd"/>
</dbReference>
<feature type="domain" description="ABC transporter" evidence="4">
    <location>
        <begin position="3"/>
        <end position="220"/>
    </location>
</feature>
<organism evidence="5 6">
    <name type="scientific">Candidatus Daviesbacteria bacterium GW2011_GWA1_42_6</name>
    <dbReference type="NCBI Taxonomy" id="1618420"/>
    <lineage>
        <taxon>Bacteria</taxon>
        <taxon>Candidatus Daviesiibacteriota</taxon>
    </lineage>
</organism>
<evidence type="ECO:0000256" key="1">
    <source>
        <dbReference type="ARBA" id="ARBA00022448"/>
    </source>
</evidence>
<dbReference type="SUPFAM" id="SSF52540">
    <property type="entry name" value="P-loop containing nucleoside triphosphate hydrolases"/>
    <property type="match status" value="1"/>
</dbReference>
<keyword evidence="3" id="KW-0067">ATP-binding</keyword>
<dbReference type="EMBL" id="LCEB01000034">
    <property type="protein sequence ID" value="KKS64167.1"/>
    <property type="molecule type" value="Genomic_DNA"/>
</dbReference>
<proteinExistence type="predicted"/>
<dbReference type="InterPro" id="IPR015854">
    <property type="entry name" value="ABC_transpr_LolD-like"/>
</dbReference>
<dbReference type="Pfam" id="PF00005">
    <property type="entry name" value="ABC_tran"/>
    <property type="match status" value="1"/>
</dbReference>
<gene>
    <name evidence="5" type="ORF">UV33_C0034G0002</name>
</gene>
<evidence type="ECO:0000256" key="3">
    <source>
        <dbReference type="ARBA" id="ARBA00022840"/>
    </source>
</evidence>
<sequence>MQVKLKNINKVYRSEGVTFQALKNINLEIKEGEFIAITGPSGSGKSTLMHILGLLDRPSTGTYFLEGEDVAGLDEETLAALRNQSIGFVFQQFNLLNRTTALKNVALPLIYSGVDSEEREKRSKEMLEKVGLREKLNSLPNQLSGGQQQRVAIARALVTNPKIILADEPTGNLDSKSGQEIMGIFDQLHKEGKTVILITHEISIAKHAKRIIKVSDGRIV</sequence>
<dbReference type="FunFam" id="3.40.50.300:FF:000032">
    <property type="entry name" value="Export ABC transporter ATP-binding protein"/>
    <property type="match status" value="1"/>
</dbReference>
<keyword evidence="2" id="KW-0547">Nucleotide-binding</keyword>
<dbReference type="PANTHER" id="PTHR24220:SF86">
    <property type="entry name" value="ABC TRANSPORTER ABCH.1"/>
    <property type="match status" value="1"/>
</dbReference>
<comment type="caution">
    <text evidence="5">The sequence shown here is derived from an EMBL/GenBank/DDBJ whole genome shotgun (WGS) entry which is preliminary data.</text>
</comment>
<dbReference type="InterPro" id="IPR003593">
    <property type="entry name" value="AAA+_ATPase"/>
</dbReference>
<dbReference type="GO" id="GO:0022857">
    <property type="term" value="F:transmembrane transporter activity"/>
    <property type="evidence" value="ECO:0007669"/>
    <property type="project" value="TreeGrafter"/>
</dbReference>